<protein>
    <recommendedName>
        <fullName evidence="3">Adenine nucleotide alpha hydrolase</fullName>
    </recommendedName>
</protein>
<sequence length="259" mass="27718">MSLHALQHRLRQIGPAAIAVSGGIDSLTLACVAADLIPDSVIFHAVSPAVPEAATARVRTFAQDRGWHLNVIDAGEFSDMHYRANPVNRCFYCKTNLYGSIAAKTKSPILSGTNLDDLDDVRPGLIAAKDHNVQHPYVDAGIDKPGLRRIARDLGLGDIADLPAAPCLSSRVLTGLRIEPGELQAIDRVESRLRPMLPGADVRCRRLAGGYKLQVSADVLDRMQPSETEAILAAATAALGHEGTLLGLSSYRRGSAFVQ</sequence>
<comment type="caution">
    <text evidence="1">The sequence shown here is derived from an EMBL/GenBank/DDBJ whole genome shotgun (WGS) entry which is preliminary data.</text>
</comment>
<dbReference type="SUPFAM" id="SSF52402">
    <property type="entry name" value="Adenine nucleotide alpha hydrolases-like"/>
    <property type="match status" value="1"/>
</dbReference>
<dbReference type="InterPro" id="IPR014729">
    <property type="entry name" value="Rossmann-like_a/b/a_fold"/>
</dbReference>
<evidence type="ECO:0008006" key="3">
    <source>
        <dbReference type="Google" id="ProtNLM"/>
    </source>
</evidence>
<dbReference type="AlphaFoldDB" id="A0A975ZR74"/>
<dbReference type="InterPro" id="IPR052188">
    <property type="entry name" value="Ni-pincer_cofactor_biosynth"/>
</dbReference>
<dbReference type="EMBL" id="FNYY01000043">
    <property type="protein sequence ID" value="SEK11819.1"/>
    <property type="molecule type" value="Genomic_DNA"/>
</dbReference>
<keyword evidence="2" id="KW-1185">Reference proteome</keyword>
<dbReference type="PANTHER" id="PTHR43169">
    <property type="entry name" value="EXSB FAMILY PROTEIN"/>
    <property type="match status" value="1"/>
</dbReference>
<dbReference type="RefSeq" id="WP_074840531.1">
    <property type="nucleotide sequence ID" value="NZ_CATLQZ010000035.1"/>
</dbReference>
<reference evidence="1 2" key="1">
    <citation type="submission" date="2016-10" db="EMBL/GenBank/DDBJ databases">
        <authorList>
            <person name="Varghese N."/>
            <person name="Submissions S."/>
        </authorList>
    </citation>
    <scope>NUCLEOTIDE SEQUENCE [LARGE SCALE GENOMIC DNA]</scope>
    <source>
        <strain evidence="1 2">FF3</strain>
    </source>
</reference>
<dbReference type="PANTHER" id="PTHR43169:SF2">
    <property type="entry name" value="NAD_GMP SYNTHASE DOMAIN-CONTAINING PROTEIN"/>
    <property type="match status" value="1"/>
</dbReference>
<dbReference type="GeneID" id="80821264"/>
<evidence type="ECO:0000313" key="1">
    <source>
        <dbReference type="EMBL" id="SEK11819.1"/>
    </source>
</evidence>
<name>A0A975ZR74_9RHOB</name>
<accession>A0A975ZR74</accession>
<dbReference type="Proteomes" id="UP000182932">
    <property type="component" value="Unassembled WGS sequence"/>
</dbReference>
<dbReference type="Gene3D" id="3.40.50.620">
    <property type="entry name" value="HUPs"/>
    <property type="match status" value="1"/>
</dbReference>
<gene>
    <name evidence="1" type="ORF">SAMN04487940_1432</name>
</gene>
<proteinExistence type="predicted"/>
<evidence type="ECO:0000313" key="2">
    <source>
        <dbReference type="Proteomes" id="UP000182932"/>
    </source>
</evidence>
<organism evidence="1 2">
    <name type="scientific">Marinovum algicola</name>
    <dbReference type="NCBI Taxonomy" id="42444"/>
    <lineage>
        <taxon>Bacteria</taxon>
        <taxon>Pseudomonadati</taxon>
        <taxon>Pseudomonadota</taxon>
        <taxon>Alphaproteobacteria</taxon>
        <taxon>Rhodobacterales</taxon>
        <taxon>Roseobacteraceae</taxon>
        <taxon>Marinovum</taxon>
    </lineage>
</organism>